<feature type="binding site" evidence="7">
    <location>
        <position position="890"/>
    </location>
    <ligand>
        <name>Zn(2+)</name>
        <dbReference type="ChEBI" id="CHEBI:29105"/>
        <label>2</label>
    </ligand>
</feature>
<comment type="similarity">
    <text evidence="7 8">Belongs to the RNA polymerase beta' chain family.</text>
</comment>
<dbReference type="InterPro" id="IPR006592">
    <property type="entry name" value="RNA_pol_N"/>
</dbReference>
<dbReference type="Gene3D" id="1.10.40.90">
    <property type="match status" value="1"/>
</dbReference>
<evidence type="ECO:0000256" key="1">
    <source>
        <dbReference type="ARBA" id="ARBA00022478"/>
    </source>
</evidence>
<feature type="binding site" evidence="7">
    <location>
        <position position="88"/>
    </location>
    <ligand>
        <name>Zn(2+)</name>
        <dbReference type="ChEBI" id="CHEBI:29105"/>
        <label>1</label>
    </ligand>
</feature>
<evidence type="ECO:0000256" key="5">
    <source>
        <dbReference type="ARBA" id="ARBA00023163"/>
    </source>
</evidence>
<reference evidence="11" key="1">
    <citation type="submission" date="2020-01" db="EMBL/GenBank/DDBJ databases">
        <title>Sphingomonas sp. strain CSW-10.</title>
        <authorList>
            <person name="Chen W.-M."/>
        </authorList>
    </citation>
    <scope>NUCLEOTIDE SEQUENCE [LARGE SCALE GENOMIC DNA]</scope>
    <source>
        <strain evidence="11">FSY-8</strain>
    </source>
</reference>
<dbReference type="InterPro" id="IPR007080">
    <property type="entry name" value="RNA_pol_Rpb1_1"/>
</dbReference>
<keyword evidence="2 7" id="KW-0808">Transferase</keyword>
<dbReference type="PANTHER" id="PTHR19376">
    <property type="entry name" value="DNA-DIRECTED RNA POLYMERASE"/>
    <property type="match status" value="1"/>
</dbReference>
<keyword evidence="7" id="KW-0460">Magnesium</keyword>
<keyword evidence="11" id="KW-1185">Reference proteome</keyword>
<dbReference type="Pfam" id="PF04998">
    <property type="entry name" value="RNA_pol_Rpb1_5"/>
    <property type="match status" value="1"/>
</dbReference>
<evidence type="ECO:0000313" key="11">
    <source>
        <dbReference type="Proteomes" id="UP000753724"/>
    </source>
</evidence>
<dbReference type="HAMAP" id="MF_01322">
    <property type="entry name" value="RNApol_bact_RpoC"/>
    <property type="match status" value="1"/>
</dbReference>
<comment type="cofactor">
    <cofactor evidence="7">
        <name>Mg(2+)</name>
        <dbReference type="ChEBI" id="CHEBI:18420"/>
    </cofactor>
    <text evidence="7">Binds 1 Mg(2+) ion per subunit.</text>
</comment>
<dbReference type="Gene3D" id="2.40.50.100">
    <property type="match status" value="3"/>
</dbReference>
<evidence type="ECO:0000256" key="7">
    <source>
        <dbReference type="HAMAP-Rule" id="MF_01322"/>
    </source>
</evidence>
<evidence type="ECO:0000256" key="6">
    <source>
        <dbReference type="ARBA" id="ARBA00048552"/>
    </source>
</evidence>
<sequence>MNDLTKFTNQMAKPETFDQIQIGLASPERIRSWSFGEIKKPETINYRTFKPERDGLFCARIFGPVKDYECLCGKYKRMKYKGVVCEKCGVEVTVTKVRRERMGHIELAAPVAHIWFLKSLPSRIGLLLDMQLKQLERILYFESYVVIEPGLTPLEKYQLLTEDELLDYQDEYGEDSFSAGIGAEAVKHMLMSLDMVQEREDLLKELETTKSELKPKKIIKRLKVVESFIDSGNRPEWMILDVVPVIPPDLRPLVPLDGGRFATSDLNDLYRRVINRNNRLKRLIELRAPDIIVRNEKRMLQEAVDALFDNGRRGRVITGANKRPLKSLSDMLKGKQGRFRQNLLGKRVDYSGRSVIVTGPELKLHQCGLPKKMALELFKPFIYARLDAKGLSMTLKQAKKWVEKERKEVWDILDEVIREHPVMLNRAPTLHRLGIQAFEPVLIEGKAIQLHPLVCSAFNADFDGDQMAVHVPLSLEAQLEARVLMMSTNNILSPANGKPIIVPSQDMVLGIYYLSMDRAGEPGEGMLLADMAEVHQALEAKAVTLHSKIIARVPQTDENGQQYLKRFETTPGRMLIGECLPKSHKVPFEIVNRLLTKKEIGDVIDQVYRHTGQKDTVLFADAIMTLGFRHAFKAGISFGKDDMIIPDSKDALVAETKELVADYEQQYQDGLITQQEKYNKVIDAWSRCGDQVAAAMMEELKSSPIDPETGRQKPINAIYMMSHSGARGSPTQMKQLAGMRGLMAKPSGEIIETPIISNFKEGLTVLEYFNSTHGARKGLADTALKTANSGYLTRRLVDVSQDCVVITPDCGTERALEMRAIVQGGSTIASLGERILGRTLAEDMVQKDGTVIAAKGDLLDEAAVARIEAAGVQSARIRSPLVCEAEQGVCATCYGRDLARGTPVNIGEAVGVIAAQSIGEPGTQLTMRTFHIGGAAQVNEQSNLEALCDGTVEYRDIPTIVDKRGRLLSLARNGEIALIDTDGRERAVHRVPYGTHLLHKSGASVAQGDRLAEWDPFTTPIITEKSGVVKYQDLIDGRTLTEQVDEATGMTSRIITENRSTSRGKKEDLRPRLTLLDESSGEAARYMLAPGTTLSVEDGQFVESGDVVARASREAAKTRDITGGLPRVAELFEARIPKDNAVIAKIAGRIEFVRDYKAKRKIAIVPQEGEPVEYLIPKSKVIDVQEGDWVKKGDNLISGSPNPHDILEVMGVEALAEYLVAEIQEVYRLQGVKINDKHIEVIVRQMLQKVEITDGGDTTLLPGEQVDLEEMNETNGRLKEGQRKAEGKPVLLGITKASLQTRSFISAASFQETTRVLTQAAVEGKKDSLIGLKENVIVGRLIPAGTGAGMNRMRVAASSRDAALRASYRKLQEHLIAPASAAEEHAAELAQGPEAAGLIDPLAPIEGEAHGLDADAGDYLLKGDEAE</sequence>
<comment type="cofactor">
    <cofactor evidence="7">
        <name>Zn(2+)</name>
        <dbReference type="ChEBI" id="CHEBI:29105"/>
    </cofactor>
    <text evidence="7">Binds 2 Zn(2+) ions per subunit.</text>
</comment>
<dbReference type="InterPro" id="IPR045867">
    <property type="entry name" value="DNA-dir_RpoC_beta_prime"/>
</dbReference>
<dbReference type="InterPro" id="IPR012754">
    <property type="entry name" value="DNA-dir_RpoC_beta_prime_bact"/>
</dbReference>
<dbReference type="InterPro" id="IPR007083">
    <property type="entry name" value="RNA_pol_Rpb1_4"/>
</dbReference>
<keyword evidence="5 7" id="KW-0804">Transcription</keyword>
<proteinExistence type="inferred from homology"/>
<name>A0ABW9XEW8_9SPHN</name>
<evidence type="ECO:0000313" key="10">
    <source>
        <dbReference type="EMBL" id="NBC37085.1"/>
    </source>
</evidence>
<dbReference type="NCBIfam" id="TIGR02386">
    <property type="entry name" value="rpoC_TIGR"/>
    <property type="match status" value="1"/>
</dbReference>
<keyword evidence="4 7" id="KW-0479">Metal-binding</keyword>
<dbReference type="RefSeq" id="WP_161718815.1">
    <property type="nucleotide sequence ID" value="NZ_JAAAPO010000004.1"/>
</dbReference>
<dbReference type="Gene3D" id="1.10.150.390">
    <property type="match status" value="1"/>
</dbReference>
<feature type="binding site" evidence="7">
    <location>
        <position position="893"/>
    </location>
    <ligand>
        <name>Zn(2+)</name>
        <dbReference type="ChEBI" id="CHEBI:29105"/>
        <label>2</label>
    </ligand>
</feature>
<dbReference type="Gene3D" id="4.10.860.120">
    <property type="entry name" value="RNA polymerase II, clamp domain"/>
    <property type="match status" value="1"/>
</dbReference>
<dbReference type="Proteomes" id="UP000753724">
    <property type="component" value="Unassembled WGS sequence"/>
</dbReference>
<feature type="binding site" evidence="7">
    <location>
        <position position="810"/>
    </location>
    <ligand>
        <name>Zn(2+)</name>
        <dbReference type="ChEBI" id="CHEBI:29105"/>
        <label>2</label>
    </ligand>
</feature>
<dbReference type="Pfam" id="PF05000">
    <property type="entry name" value="RNA_pol_Rpb1_4"/>
    <property type="match status" value="1"/>
</dbReference>
<feature type="binding site" evidence="7">
    <location>
        <position position="72"/>
    </location>
    <ligand>
        <name>Zn(2+)</name>
        <dbReference type="ChEBI" id="CHEBI:29105"/>
        <label>1</label>
    </ligand>
</feature>
<keyword evidence="1 7" id="KW-0240">DNA-directed RNA polymerase</keyword>
<comment type="subunit">
    <text evidence="7">The RNAP catalytic core consists of 2 alpha, 1 beta, 1 beta' and 1 omega subunit. When a sigma factor is associated with the core the holoenzyme is formed, which can initiate transcription.</text>
</comment>
<keyword evidence="7" id="KW-0862">Zinc</keyword>
<evidence type="ECO:0000256" key="2">
    <source>
        <dbReference type="ARBA" id="ARBA00022679"/>
    </source>
</evidence>
<dbReference type="InterPro" id="IPR007081">
    <property type="entry name" value="RNA_pol_Rpb1_5"/>
</dbReference>
<feature type="binding site" evidence="7">
    <location>
        <position position="463"/>
    </location>
    <ligand>
        <name>Mg(2+)</name>
        <dbReference type="ChEBI" id="CHEBI:18420"/>
    </ligand>
</feature>
<dbReference type="Gene3D" id="1.10.132.30">
    <property type="match status" value="1"/>
</dbReference>
<organism evidence="10 11">
    <name type="scientific">Novosphingobium ovatum</name>
    <dbReference type="NCBI Taxonomy" id="1908523"/>
    <lineage>
        <taxon>Bacteria</taxon>
        <taxon>Pseudomonadati</taxon>
        <taxon>Pseudomonadota</taxon>
        <taxon>Alphaproteobacteria</taxon>
        <taxon>Sphingomonadales</taxon>
        <taxon>Sphingomonadaceae</taxon>
        <taxon>Novosphingobium</taxon>
    </lineage>
</organism>
<dbReference type="InterPro" id="IPR000722">
    <property type="entry name" value="RNA_pol_asu"/>
</dbReference>
<dbReference type="InterPro" id="IPR038120">
    <property type="entry name" value="Rpb1_funnel_sf"/>
</dbReference>
<dbReference type="InterPro" id="IPR044893">
    <property type="entry name" value="RNA_pol_Rpb1_clamp_domain"/>
</dbReference>
<dbReference type="Pfam" id="PF00623">
    <property type="entry name" value="RNA_pol_Rpb1_2"/>
    <property type="match status" value="1"/>
</dbReference>
<feature type="domain" description="RNA polymerase N-terminal" evidence="9">
    <location>
        <begin position="236"/>
        <end position="515"/>
    </location>
</feature>
<dbReference type="EC" id="2.7.7.6" evidence="7"/>
<comment type="caution">
    <text evidence="10">The sequence shown here is derived from an EMBL/GenBank/DDBJ whole genome shotgun (WGS) entry which is preliminary data.</text>
</comment>
<feature type="binding site" evidence="7">
    <location>
        <position position="883"/>
    </location>
    <ligand>
        <name>Zn(2+)</name>
        <dbReference type="ChEBI" id="CHEBI:29105"/>
        <label>2</label>
    </ligand>
</feature>
<dbReference type="CDD" id="cd02655">
    <property type="entry name" value="RNAP_beta'_C"/>
    <property type="match status" value="1"/>
</dbReference>
<dbReference type="CDD" id="cd01609">
    <property type="entry name" value="RNAP_beta'_N"/>
    <property type="match status" value="1"/>
</dbReference>
<evidence type="ECO:0000259" key="9">
    <source>
        <dbReference type="SMART" id="SM00663"/>
    </source>
</evidence>
<dbReference type="Gene3D" id="1.10.274.100">
    <property type="entry name" value="RNA polymerase Rpb1, domain 3"/>
    <property type="match status" value="2"/>
</dbReference>
<dbReference type="InterPro" id="IPR042102">
    <property type="entry name" value="RNA_pol_Rpb1_3_sf"/>
</dbReference>
<dbReference type="InterPro" id="IPR007066">
    <property type="entry name" value="RNA_pol_Rpb1_3"/>
</dbReference>
<evidence type="ECO:0000256" key="4">
    <source>
        <dbReference type="ARBA" id="ARBA00022723"/>
    </source>
</evidence>
<protein>
    <recommendedName>
        <fullName evidence="7">DNA-directed RNA polymerase subunit beta'</fullName>
        <shortName evidence="7">RNAP subunit beta'</shortName>
        <ecNumber evidence="7">2.7.7.6</ecNumber>
    </recommendedName>
    <alternativeName>
        <fullName evidence="7">RNA polymerase subunit beta'</fullName>
    </alternativeName>
    <alternativeName>
        <fullName evidence="7">Transcriptase subunit beta'</fullName>
    </alternativeName>
</protein>
<feature type="binding site" evidence="7">
    <location>
        <position position="465"/>
    </location>
    <ligand>
        <name>Mg(2+)</name>
        <dbReference type="ChEBI" id="CHEBI:18420"/>
    </ligand>
</feature>
<dbReference type="SUPFAM" id="SSF64484">
    <property type="entry name" value="beta and beta-prime subunits of DNA dependent RNA-polymerase"/>
    <property type="match status" value="1"/>
</dbReference>
<dbReference type="Pfam" id="PF04983">
    <property type="entry name" value="RNA_pol_Rpb1_3"/>
    <property type="match status" value="1"/>
</dbReference>
<dbReference type="Pfam" id="PF04997">
    <property type="entry name" value="RNA_pol_Rpb1_1"/>
    <property type="match status" value="1"/>
</dbReference>
<comment type="catalytic activity">
    <reaction evidence="6 7 8">
        <text>RNA(n) + a ribonucleoside 5'-triphosphate = RNA(n+1) + diphosphate</text>
        <dbReference type="Rhea" id="RHEA:21248"/>
        <dbReference type="Rhea" id="RHEA-COMP:14527"/>
        <dbReference type="Rhea" id="RHEA-COMP:17342"/>
        <dbReference type="ChEBI" id="CHEBI:33019"/>
        <dbReference type="ChEBI" id="CHEBI:61557"/>
        <dbReference type="ChEBI" id="CHEBI:140395"/>
        <dbReference type="EC" id="2.7.7.6"/>
    </reaction>
</comment>
<accession>A0ABW9XEW8</accession>
<dbReference type="SMART" id="SM00663">
    <property type="entry name" value="RPOLA_N"/>
    <property type="match status" value="1"/>
</dbReference>
<dbReference type="GO" id="GO:0003899">
    <property type="term" value="F:DNA-directed RNA polymerase activity"/>
    <property type="evidence" value="ECO:0007669"/>
    <property type="project" value="UniProtKB-EC"/>
</dbReference>
<dbReference type="Gene3D" id="2.40.40.20">
    <property type="match status" value="1"/>
</dbReference>
<comment type="function">
    <text evidence="7 8">DNA-dependent RNA polymerase catalyzes the transcription of DNA into RNA using the four ribonucleoside triphosphates as substrates.</text>
</comment>
<dbReference type="Gene3D" id="1.10.1790.20">
    <property type="match status" value="1"/>
</dbReference>
<evidence type="ECO:0000256" key="8">
    <source>
        <dbReference type="RuleBase" id="RU004279"/>
    </source>
</evidence>
<dbReference type="EMBL" id="JAAAPO010000004">
    <property type="protein sequence ID" value="NBC37085.1"/>
    <property type="molecule type" value="Genomic_DNA"/>
</dbReference>
<feature type="binding site" evidence="7">
    <location>
        <position position="70"/>
    </location>
    <ligand>
        <name>Zn(2+)</name>
        <dbReference type="ChEBI" id="CHEBI:29105"/>
        <label>1</label>
    </ligand>
</feature>
<evidence type="ECO:0000256" key="3">
    <source>
        <dbReference type="ARBA" id="ARBA00022695"/>
    </source>
</evidence>
<gene>
    <name evidence="7 10" type="primary">rpoC</name>
    <name evidence="10" type="ORF">GTZ99_11005</name>
</gene>
<feature type="binding site" evidence="7">
    <location>
        <position position="461"/>
    </location>
    <ligand>
        <name>Mg(2+)</name>
        <dbReference type="ChEBI" id="CHEBI:18420"/>
    </ligand>
</feature>
<dbReference type="PANTHER" id="PTHR19376:SF54">
    <property type="entry name" value="DNA-DIRECTED RNA POLYMERASE SUBUNIT BETA"/>
    <property type="match status" value="1"/>
</dbReference>
<dbReference type="GO" id="GO:0000428">
    <property type="term" value="C:DNA-directed RNA polymerase complex"/>
    <property type="evidence" value="ECO:0007669"/>
    <property type="project" value="UniProtKB-KW"/>
</dbReference>
<feature type="binding site" evidence="7">
    <location>
        <position position="85"/>
    </location>
    <ligand>
        <name>Zn(2+)</name>
        <dbReference type="ChEBI" id="CHEBI:29105"/>
        <label>1</label>
    </ligand>
</feature>
<keyword evidence="3 7" id="KW-0548">Nucleotidyltransferase</keyword>